<feature type="region of interest" description="Disordered" evidence="1">
    <location>
        <begin position="298"/>
        <end position="331"/>
    </location>
</feature>
<accession>A0ABV5WCB0</accession>
<dbReference type="EMBL" id="JBHMAF010000022">
    <property type="protein sequence ID" value="MFB9758223.1"/>
    <property type="molecule type" value="Genomic_DNA"/>
</dbReference>
<dbReference type="InterPro" id="IPR010724">
    <property type="entry name" value="RepA_N"/>
</dbReference>
<protein>
    <submittedName>
        <fullName evidence="3">Replication initiator protein A</fullName>
    </submittedName>
</protein>
<sequence length="378" mass="43406">MSKKNEKIQIAESTRITDIDVNSEKYMPLYEFLMYDSTYFTLSPTSKLLYSFLRNKLKYFKMQTEANEQGMEGTRSYRDDSGYIYLLADNTELTYLFQISEPTLVKIKKELARYGLLEEVRVKDASNRIYIKKPLSVDEKWTHIETIKNLRQEKRAQDKLKRAKYDKKKTEETLQPTGNLKNLSHGNLKNLSHGNLKNLSKIQSNKSKSNLISKIQSNLSKSGLPEIIQTVILQRADKIDENKLNIIINLYDAYKMSVTENQFRVVLVNVLSAKVRSSFKGLLEKSLKTEIAAALESQTNTTRKENGLSEAVKQQLAEKQEQSKQETQSSYTDMSLDHLNELLNTFNELAERGNTSAIEQLAKIETEIASRLQVTGVM</sequence>
<organism evidence="3 4">
    <name type="scientific">Ectobacillus funiculus</name>
    <dbReference type="NCBI Taxonomy" id="137993"/>
    <lineage>
        <taxon>Bacteria</taxon>
        <taxon>Bacillati</taxon>
        <taxon>Bacillota</taxon>
        <taxon>Bacilli</taxon>
        <taxon>Bacillales</taxon>
        <taxon>Bacillaceae</taxon>
        <taxon>Ectobacillus</taxon>
    </lineage>
</organism>
<dbReference type="RefSeq" id="WP_379948489.1">
    <property type="nucleotide sequence ID" value="NZ_JBHMAF010000022.1"/>
</dbReference>
<feature type="region of interest" description="Disordered" evidence="1">
    <location>
        <begin position="163"/>
        <end position="187"/>
    </location>
</feature>
<gene>
    <name evidence="3" type="ORF">ACFFMS_06765</name>
</gene>
<evidence type="ECO:0000313" key="4">
    <source>
        <dbReference type="Proteomes" id="UP001589609"/>
    </source>
</evidence>
<reference evidence="3 4" key="1">
    <citation type="submission" date="2024-09" db="EMBL/GenBank/DDBJ databases">
        <authorList>
            <person name="Sun Q."/>
            <person name="Mori K."/>
        </authorList>
    </citation>
    <scope>NUCLEOTIDE SEQUENCE [LARGE SCALE GENOMIC DNA]</scope>
    <source>
        <strain evidence="3 4">JCM 11201</strain>
    </source>
</reference>
<dbReference type="Pfam" id="PF06970">
    <property type="entry name" value="RepA_N"/>
    <property type="match status" value="1"/>
</dbReference>
<evidence type="ECO:0000256" key="1">
    <source>
        <dbReference type="SAM" id="MobiDB-lite"/>
    </source>
</evidence>
<feature type="domain" description="Replication initiator A N-terminal" evidence="2">
    <location>
        <begin position="25"/>
        <end position="111"/>
    </location>
</feature>
<name>A0ABV5WCB0_9BACI</name>
<feature type="compositionally biased region" description="Polar residues" evidence="1">
    <location>
        <begin position="173"/>
        <end position="187"/>
    </location>
</feature>
<proteinExistence type="predicted"/>
<comment type="caution">
    <text evidence="3">The sequence shown here is derived from an EMBL/GenBank/DDBJ whole genome shotgun (WGS) entry which is preliminary data.</text>
</comment>
<keyword evidence="4" id="KW-1185">Reference proteome</keyword>
<dbReference type="Proteomes" id="UP001589609">
    <property type="component" value="Unassembled WGS sequence"/>
</dbReference>
<evidence type="ECO:0000259" key="2">
    <source>
        <dbReference type="Pfam" id="PF06970"/>
    </source>
</evidence>
<evidence type="ECO:0000313" key="3">
    <source>
        <dbReference type="EMBL" id="MFB9758223.1"/>
    </source>
</evidence>